<name>A0A943DDA5_9FIRM</name>
<dbReference type="InterPro" id="IPR000683">
    <property type="entry name" value="Gfo/Idh/MocA-like_OxRdtase_N"/>
</dbReference>
<dbReference type="EMBL" id="JAGZGG010000039">
    <property type="protein sequence ID" value="MBS5333360.1"/>
    <property type="molecule type" value="Genomic_DNA"/>
</dbReference>
<dbReference type="Gene3D" id="3.30.360.10">
    <property type="entry name" value="Dihydrodipicolinate Reductase, domain 2"/>
    <property type="match status" value="1"/>
</dbReference>
<evidence type="ECO:0000313" key="4">
    <source>
        <dbReference type="EMBL" id="MBS5333360.1"/>
    </source>
</evidence>
<dbReference type="GO" id="GO:0000166">
    <property type="term" value="F:nucleotide binding"/>
    <property type="evidence" value="ECO:0007669"/>
    <property type="project" value="InterPro"/>
</dbReference>
<dbReference type="Pfam" id="PF22725">
    <property type="entry name" value="GFO_IDH_MocA_C3"/>
    <property type="match status" value="1"/>
</dbReference>
<keyword evidence="1" id="KW-0560">Oxidoreductase</keyword>
<dbReference type="SUPFAM" id="SSF51735">
    <property type="entry name" value="NAD(P)-binding Rossmann-fold domains"/>
    <property type="match status" value="1"/>
</dbReference>
<dbReference type="InterPro" id="IPR036291">
    <property type="entry name" value="NAD(P)-bd_dom_sf"/>
</dbReference>
<accession>A0A943DDA5</accession>
<feature type="domain" description="GFO/IDH/MocA-like oxidoreductase" evidence="3">
    <location>
        <begin position="152"/>
        <end position="274"/>
    </location>
</feature>
<evidence type="ECO:0000259" key="2">
    <source>
        <dbReference type="Pfam" id="PF01408"/>
    </source>
</evidence>
<reference evidence="4" key="1">
    <citation type="submission" date="2021-02" db="EMBL/GenBank/DDBJ databases">
        <title>Infant gut strain persistence is associated with maternal origin, phylogeny, and functional potential including surface adhesion and iron acquisition.</title>
        <authorList>
            <person name="Lou Y.C."/>
        </authorList>
    </citation>
    <scope>NUCLEOTIDE SEQUENCE</scope>
    <source>
        <strain evidence="4">L3_101_000M1_dasL3_101_000M1_concoct_87</strain>
    </source>
</reference>
<dbReference type="Gene3D" id="3.40.50.720">
    <property type="entry name" value="NAD(P)-binding Rossmann-like Domain"/>
    <property type="match status" value="1"/>
</dbReference>
<gene>
    <name evidence="4" type="ORF">KHY36_12640</name>
</gene>
<dbReference type="Proteomes" id="UP000759273">
    <property type="component" value="Unassembled WGS sequence"/>
</dbReference>
<evidence type="ECO:0000256" key="1">
    <source>
        <dbReference type="ARBA" id="ARBA00023002"/>
    </source>
</evidence>
<feature type="domain" description="Gfo/Idh/MocA-like oxidoreductase N-terminal" evidence="2">
    <location>
        <begin position="40"/>
        <end position="137"/>
    </location>
</feature>
<evidence type="ECO:0000313" key="5">
    <source>
        <dbReference type="Proteomes" id="UP000759273"/>
    </source>
</evidence>
<dbReference type="SUPFAM" id="SSF55347">
    <property type="entry name" value="Glyceraldehyde-3-phosphate dehydrogenase-like, C-terminal domain"/>
    <property type="match status" value="1"/>
</dbReference>
<dbReference type="AlphaFoldDB" id="A0A943DDA5"/>
<dbReference type="GO" id="GO:0016491">
    <property type="term" value="F:oxidoreductase activity"/>
    <property type="evidence" value="ECO:0007669"/>
    <property type="project" value="UniProtKB-KW"/>
</dbReference>
<dbReference type="Pfam" id="PF01408">
    <property type="entry name" value="GFO_IDH_MocA"/>
    <property type="match status" value="1"/>
</dbReference>
<evidence type="ECO:0000259" key="3">
    <source>
        <dbReference type="Pfam" id="PF22725"/>
    </source>
</evidence>
<protein>
    <submittedName>
        <fullName evidence="4">Gfo/Idh/MocA family oxidoreductase</fullName>
    </submittedName>
</protein>
<dbReference type="InterPro" id="IPR050463">
    <property type="entry name" value="Gfo/Idh/MocA_oxidrdct_glycsds"/>
</dbReference>
<dbReference type="PANTHER" id="PTHR43818:SF11">
    <property type="entry name" value="BCDNA.GH03377"/>
    <property type="match status" value="1"/>
</dbReference>
<organism evidence="4 5">
    <name type="scientific">Subdoligranulum variabile</name>
    <dbReference type="NCBI Taxonomy" id="214851"/>
    <lineage>
        <taxon>Bacteria</taxon>
        <taxon>Bacillati</taxon>
        <taxon>Bacillota</taxon>
        <taxon>Clostridia</taxon>
        <taxon>Eubacteriales</taxon>
        <taxon>Oscillospiraceae</taxon>
        <taxon>Subdoligranulum</taxon>
    </lineage>
</organism>
<dbReference type="InterPro" id="IPR055170">
    <property type="entry name" value="GFO_IDH_MocA-like_dom"/>
</dbReference>
<dbReference type="PANTHER" id="PTHR43818">
    <property type="entry name" value="BCDNA.GH03377"/>
    <property type="match status" value="1"/>
</dbReference>
<sequence length="349" mass="38561">MELNLPPKPQPVVGPGEFQFAAVGLEHGHIYGMTNGLLEAGATLTAVWDEDPEKVAAYRRTFPQARAAASLDELLADPDIQLIASAAIPSERCPLGLRVMAAGKDYFVDKAPMTSLPQLEAARRAVAETGRKYMVYYSERLHSEAATLADYLIKQNTIGRVLHVEGFGPHRLGGPRPAWFYEKARYGGILCDIGSHQLEQFLYFAGVENADITFARKANYAHPATPEFEDFGECTATAANGVSGYFRVDWFTPDGLRNWGDGRTFITGTDGYIELRKFIDLAAGEKRENMVYWANRQGEFSTNATGKVGCPFFGRLIRDCIDRTETAMTQAHAFRAAELCLKAQQMADQ</sequence>
<comment type="caution">
    <text evidence="4">The sequence shown here is derived from an EMBL/GenBank/DDBJ whole genome shotgun (WGS) entry which is preliminary data.</text>
</comment>
<proteinExistence type="predicted"/>